<protein>
    <submittedName>
        <fullName evidence="2">Uncharacterized protein</fullName>
    </submittedName>
</protein>
<name>A0A8H4J551_9PEZI</name>
<evidence type="ECO:0000313" key="3">
    <source>
        <dbReference type="Proteomes" id="UP000572817"/>
    </source>
</evidence>
<evidence type="ECO:0000313" key="2">
    <source>
        <dbReference type="EMBL" id="KAF4313445.1"/>
    </source>
</evidence>
<feature type="signal peptide" evidence="1">
    <location>
        <begin position="1"/>
        <end position="19"/>
    </location>
</feature>
<gene>
    <name evidence="2" type="ORF">GTA08_BOTSDO01288</name>
</gene>
<keyword evidence="3" id="KW-1185">Reference proteome</keyword>
<evidence type="ECO:0000256" key="1">
    <source>
        <dbReference type="SAM" id="SignalP"/>
    </source>
</evidence>
<dbReference type="OrthoDB" id="4817850at2759"/>
<organism evidence="2 3">
    <name type="scientific">Botryosphaeria dothidea</name>
    <dbReference type="NCBI Taxonomy" id="55169"/>
    <lineage>
        <taxon>Eukaryota</taxon>
        <taxon>Fungi</taxon>
        <taxon>Dikarya</taxon>
        <taxon>Ascomycota</taxon>
        <taxon>Pezizomycotina</taxon>
        <taxon>Dothideomycetes</taxon>
        <taxon>Dothideomycetes incertae sedis</taxon>
        <taxon>Botryosphaeriales</taxon>
        <taxon>Botryosphaeriaceae</taxon>
        <taxon>Botryosphaeria</taxon>
    </lineage>
</organism>
<sequence>MYSALRLAAFGIAASGAVAVPTGEVETFRSPRHALSRRDCSPKFGDKPTKTYGDYSGCSSSFSDGQGTWVRSDDVFHYGVINADKCWTDLFYVSSAPHQAAWTKLEGGGVDCGVTSECSTAQERGTETCTSTTFSTSASVDFSIVKDVLGASASVGAEWTDSTCNSSGLTNSCTWDDQECHALWASESQTLIKGYIRRRCNFHGDDAGDVTVWSTDYDIYVPTGNSVAGCAALCSDTSYPGSLP</sequence>
<comment type="caution">
    <text evidence="2">The sequence shown here is derived from an EMBL/GenBank/DDBJ whole genome shotgun (WGS) entry which is preliminary data.</text>
</comment>
<proteinExistence type="predicted"/>
<accession>A0A8H4J551</accession>
<dbReference type="EMBL" id="WWBZ02000001">
    <property type="protein sequence ID" value="KAF4313445.1"/>
    <property type="molecule type" value="Genomic_DNA"/>
</dbReference>
<reference evidence="2" key="1">
    <citation type="submission" date="2020-04" db="EMBL/GenBank/DDBJ databases">
        <title>Genome Assembly and Annotation of Botryosphaeria dothidea sdau 11-99, a Latent Pathogen of Apple Fruit Ring Rot in China.</title>
        <authorList>
            <person name="Yu C."/>
            <person name="Diao Y."/>
            <person name="Lu Q."/>
            <person name="Zhao J."/>
            <person name="Cui S."/>
            <person name="Peng C."/>
            <person name="He B."/>
            <person name="Liu H."/>
        </authorList>
    </citation>
    <scope>NUCLEOTIDE SEQUENCE [LARGE SCALE GENOMIC DNA]</scope>
    <source>
        <strain evidence="2">Sdau11-99</strain>
    </source>
</reference>
<keyword evidence="1" id="KW-0732">Signal</keyword>
<dbReference type="AlphaFoldDB" id="A0A8H4J551"/>
<feature type="chain" id="PRO_5034652452" evidence="1">
    <location>
        <begin position="20"/>
        <end position="244"/>
    </location>
</feature>
<dbReference type="Proteomes" id="UP000572817">
    <property type="component" value="Unassembled WGS sequence"/>
</dbReference>